<dbReference type="InterPro" id="IPR018060">
    <property type="entry name" value="HTH_AraC"/>
</dbReference>
<dbReference type="Pfam" id="PF12833">
    <property type="entry name" value="HTH_18"/>
    <property type="match status" value="1"/>
</dbReference>
<evidence type="ECO:0000259" key="4">
    <source>
        <dbReference type="PROSITE" id="PS01124"/>
    </source>
</evidence>
<dbReference type="InterPro" id="IPR018062">
    <property type="entry name" value="HTH_AraC-typ_CS"/>
</dbReference>
<reference evidence="5 7" key="1">
    <citation type="submission" date="2018-06" db="EMBL/GenBank/DDBJ databases">
        <authorList>
            <consortium name="Pathogen Informatics"/>
            <person name="Doyle S."/>
        </authorList>
    </citation>
    <scope>NUCLEOTIDE SEQUENCE [LARGE SCALE GENOMIC DNA]</scope>
    <source>
        <strain evidence="5 7">NCTC13830</strain>
    </source>
</reference>
<dbReference type="NCBIfam" id="NF033869">
    <property type="entry name" value="viru_reg_Rsp"/>
    <property type="match status" value="1"/>
</dbReference>
<dbReference type="SMART" id="SM00342">
    <property type="entry name" value="HTH_ARAC"/>
    <property type="match status" value="1"/>
</dbReference>
<gene>
    <name evidence="5" type="primary">melR</name>
    <name evidence="6" type="ORF">BJR09_02105</name>
    <name evidence="5" type="ORF">NCTC13830_00639</name>
</gene>
<keyword evidence="3" id="KW-0804">Transcription</keyword>
<dbReference type="PANTHER" id="PTHR43280:SF26">
    <property type="entry name" value="ARAC-FAMILY TRANSCRIPTIONAL REGULATOR"/>
    <property type="match status" value="1"/>
</dbReference>
<dbReference type="EMBL" id="UHDO01000001">
    <property type="protein sequence ID" value="SUM43114.1"/>
    <property type="molecule type" value="Genomic_DNA"/>
</dbReference>
<dbReference type="InterPro" id="IPR009057">
    <property type="entry name" value="Homeodomain-like_sf"/>
</dbReference>
<dbReference type="PANTHER" id="PTHR43280">
    <property type="entry name" value="ARAC-FAMILY TRANSCRIPTIONAL REGULATOR"/>
    <property type="match status" value="1"/>
</dbReference>
<feature type="domain" description="HTH araC/xylS-type" evidence="4">
    <location>
        <begin position="150"/>
        <end position="248"/>
    </location>
</feature>
<evidence type="ECO:0000313" key="7">
    <source>
        <dbReference type="Proteomes" id="UP000254047"/>
    </source>
</evidence>
<name>A0A380FW85_9STAP</name>
<reference evidence="6 8" key="2">
    <citation type="submission" date="2019-04" db="EMBL/GenBank/DDBJ databases">
        <title>Genomic characterization of Staphylococcus petrasii strains.</title>
        <authorList>
            <person name="Vrbovska V."/>
            <person name="Kovarovic V."/>
            <person name="Maslanova I."/>
            <person name="Indrakova A."/>
            <person name="Petras P."/>
            <person name="Sedo O."/>
            <person name="Svec P."/>
            <person name="Fisarova L."/>
            <person name="Sedlacek I."/>
            <person name="Doskar J."/>
            <person name="Pantucek R."/>
        </authorList>
    </citation>
    <scope>NUCLEOTIDE SEQUENCE [LARGE SCALE GENOMIC DNA]</scope>
    <source>
        <strain evidence="6 8">P5404</strain>
    </source>
</reference>
<dbReference type="PROSITE" id="PS01124">
    <property type="entry name" value="HTH_ARAC_FAMILY_2"/>
    <property type="match status" value="1"/>
</dbReference>
<evidence type="ECO:0000313" key="6">
    <source>
        <dbReference type="EMBL" id="TGE19197.1"/>
    </source>
</evidence>
<evidence type="ECO:0000256" key="1">
    <source>
        <dbReference type="ARBA" id="ARBA00023015"/>
    </source>
</evidence>
<protein>
    <submittedName>
        <fullName evidence="6">AraC family transcriptional regulator</fullName>
    </submittedName>
    <submittedName>
        <fullName evidence="5">Transcription regulatory protein</fullName>
    </submittedName>
</protein>
<dbReference type="Proteomes" id="UP000297598">
    <property type="component" value="Unassembled WGS sequence"/>
</dbReference>
<evidence type="ECO:0000313" key="5">
    <source>
        <dbReference type="EMBL" id="SUM43114.1"/>
    </source>
</evidence>
<evidence type="ECO:0000256" key="2">
    <source>
        <dbReference type="ARBA" id="ARBA00023125"/>
    </source>
</evidence>
<accession>A0A380FW85</accession>
<dbReference type="Proteomes" id="UP000254047">
    <property type="component" value="Unassembled WGS sequence"/>
</dbReference>
<sequence length="701" mass="82202">MSSNLLLHEHITSAPTRNINYVILLFSLTNELTISINGESKDLQNHIAIINQGDLYQIEIAKNLIELKIPVAYFYLEDNTFFNCYFDRHLLQSNRFIKSIILQSITHFSNNEPQDEEAISKIIQTLYKEAVVRNETSYIPKMSVDHQILSNILLFINENITNNISLQDLAQYAVISESYCSNLFVRYLNMNFKDFYTSLKIIHALNLLLSTNQSITTISELSGFSSHTNFTNQFKKYLGYNPKQFRSKLNELPPMPKIKFRHHIEEKHLDLISEFEFTDHLTTETTYVDIHNIQTQTQTKSSKAFIHFQNTNELFQFVFNDFYNIELSHLPNSAILINDISDILGQQINFNLLNRCFEKLFEKKISLAVTIKNKAEFKEIYRLIISFIHSNQDYKWNKKIVKFMLVFDTETISIQDIHLAHLKLKNKNRAIKFGLIVDGLLHQCDTLQETYDIMNRMNFDYYFVDIENINTKNVLIDKQRGFTHASTHFENYIRFIEDSKIPSTQFVYSSLSLRCFKYTNNGAHPLQLSDLVCHLTALLKYGGGICYKLIENDPMYISLFNNHGSILPIMHLYQFINAFVDEPITIANNYLMSRKDGNYHFILFNKINDRYLSDSKQHYHFQNELNENSLFIVNTLNNEHGSIQHLMPQDKLPVYIEKSIMKQLDRSNHPKTELFIQEKDDATFQITLQHDEVKYICIKPV</sequence>
<dbReference type="Gene3D" id="1.10.10.60">
    <property type="entry name" value="Homeodomain-like"/>
    <property type="match status" value="2"/>
</dbReference>
<dbReference type="Gene3D" id="2.60.40.1500">
    <property type="entry name" value="Glycosyl hydrolase domain, family 39"/>
    <property type="match status" value="1"/>
</dbReference>
<keyword evidence="2" id="KW-0238">DNA-binding</keyword>
<evidence type="ECO:0000313" key="8">
    <source>
        <dbReference type="Proteomes" id="UP000297598"/>
    </source>
</evidence>
<dbReference type="EMBL" id="SRLS01000002">
    <property type="protein sequence ID" value="TGE19197.1"/>
    <property type="molecule type" value="Genomic_DNA"/>
</dbReference>
<dbReference type="GO" id="GO:0043565">
    <property type="term" value="F:sequence-specific DNA binding"/>
    <property type="evidence" value="ECO:0007669"/>
    <property type="project" value="InterPro"/>
</dbReference>
<dbReference type="AlphaFoldDB" id="A0A380FW85"/>
<evidence type="ECO:0000256" key="3">
    <source>
        <dbReference type="ARBA" id="ARBA00023163"/>
    </source>
</evidence>
<dbReference type="RefSeq" id="WP_103298971.1">
    <property type="nucleotide sequence ID" value="NZ_PPQT01000141.1"/>
</dbReference>
<proteinExistence type="predicted"/>
<dbReference type="GO" id="GO:0003700">
    <property type="term" value="F:DNA-binding transcription factor activity"/>
    <property type="evidence" value="ECO:0007669"/>
    <property type="project" value="InterPro"/>
</dbReference>
<organism evidence="5 7">
    <name type="scientific">Staphylococcus petrasii</name>
    <dbReference type="NCBI Taxonomy" id="1276936"/>
    <lineage>
        <taxon>Bacteria</taxon>
        <taxon>Bacillati</taxon>
        <taxon>Bacillota</taxon>
        <taxon>Bacilli</taxon>
        <taxon>Bacillales</taxon>
        <taxon>Staphylococcaceae</taxon>
        <taxon>Staphylococcus</taxon>
    </lineage>
</organism>
<dbReference type="PROSITE" id="PS00041">
    <property type="entry name" value="HTH_ARAC_FAMILY_1"/>
    <property type="match status" value="1"/>
</dbReference>
<dbReference type="OrthoDB" id="2402133at2"/>
<keyword evidence="1" id="KW-0805">Transcription regulation</keyword>
<dbReference type="SUPFAM" id="SSF46689">
    <property type="entry name" value="Homeodomain-like"/>
    <property type="match status" value="1"/>
</dbReference>
<keyword evidence="8" id="KW-1185">Reference proteome</keyword>